<feature type="transmembrane region" description="Helical" evidence="2">
    <location>
        <begin position="12"/>
        <end position="35"/>
    </location>
</feature>
<keyword evidence="4" id="KW-1185">Reference proteome</keyword>
<keyword evidence="2" id="KW-0472">Membrane</keyword>
<keyword evidence="2" id="KW-1133">Transmembrane helix</keyword>
<keyword evidence="2" id="KW-0812">Transmembrane</keyword>
<evidence type="ECO:0000256" key="1">
    <source>
        <dbReference type="SAM" id="MobiDB-lite"/>
    </source>
</evidence>
<dbReference type="EMBL" id="FOXO01000012">
    <property type="protein sequence ID" value="SFP93017.1"/>
    <property type="molecule type" value="Genomic_DNA"/>
</dbReference>
<reference evidence="4" key="1">
    <citation type="submission" date="2016-10" db="EMBL/GenBank/DDBJ databases">
        <authorList>
            <person name="Varghese N."/>
            <person name="Submissions S."/>
        </authorList>
    </citation>
    <scope>NUCLEOTIDE SEQUENCE [LARGE SCALE GENOMIC DNA]</scope>
    <source>
        <strain evidence="4">P18</strain>
    </source>
</reference>
<protein>
    <recommendedName>
        <fullName evidence="5">DUF2953 domain-containing protein</fullName>
    </recommendedName>
</protein>
<feature type="compositionally biased region" description="Basic and acidic residues" evidence="1">
    <location>
        <begin position="100"/>
        <end position="111"/>
    </location>
</feature>
<evidence type="ECO:0000256" key="2">
    <source>
        <dbReference type="SAM" id="Phobius"/>
    </source>
</evidence>
<dbReference type="InterPro" id="IPR021338">
    <property type="entry name" value="DUF2953"/>
</dbReference>
<dbReference type="Pfam" id="PF11167">
    <property type="entry name" value="DUF2953"/>
    <property type="match status" value="1"/>
</dbReference>
<dbReference type="AlphaFoldDB" id="A0A1I5UDC2"/>
<accession>A0A1I5UDC2</accession>
<dbReference type="Proteomes" id="UP000182624">
    <property type="component" value="Unassembled WGS sequence"/>
</dbReference>
<evidence type="ECO:0008006" key="5">
    <source>
        <dbReference type="Google" id="ProtNLM"/>
    </source>
</evidence>
<sequence length="313" mass="35829">MLAGVLTFLKILGIILLCVIGFILILLLLILFVPLRYRIDSSIPRTNLDEEFDAKRVYAKVSFSWLLHIVSGGISYPENKQFEIRLFGIKVFPLRKKEEKTDNKDNKDENKTTSSGVVEMSNIPDNDHVEAVKEDSEEADKAIGQESDEEAFEEHRSFLDVLWNIIDKVTNILEMPQNVFVKIQYTVSRVCGKISMIKATIENDIFKRAFDLVKHKLVRIIKMILPDKCNVRLGIGTGDPAQTAEMVGIFGAMYPFLFNKVSFEPDFDEKVIEMDAHLKGHITVFTIVYSVAVCFFDKDVKKVVRRFKKILRS</sequence>
<feature type="region of interest" description="Disordered" evidence="1">
    <location>
        <begin position="100"/>
        <end position="121"/>
    </location>
</feature>
<dbReference type="RefSeq" id="WP_074887626.1">
    <property type="nucleotide sequence ID" value="NZ_FOXO01000012.1"/>
</dbReference>
<organism evidence="3 4">
    <name type="scientific">Butyrivibrio proteoclasticus</name>
    <dbReference type="NCBI Taxonomy" id="43305"/>
    <lineage>
        <taxon>Bacteria</taxon>
        <taxon>Bacillati</taxon>
        <taxon>Bacillota</taxon>
        <taxon>Clostridia</taxon>
        <taxon>Lachnospirales</taxon>
        <taxon>Lachnospiraceae</taxon>
        <taxon>Butyrivibrio</taxon>
    </lineage>
</organism>
<dbReference type="OrthoDB" id="2087351at2"/>
<proteinExistence type="predicted"/>
<name>A0A1I5UDC2_9FIRM</name>
<gene>
    <name evidence="3" type="ORF">SAMN04487928_11251</name>
</gene>
<evidence type="ECO:0000313" key="3">
    <source>
        <dbReference type="EMBL" id="SFP93017.1"/>
    </source>
</evidence>
<evidence type="ECO:0000313" key="4">
    <source>
        <dbReference type="Proteomes" id="UP000182624"/>
    </source>
</evidence>